<keyword evidence="7" id="KW-0547">Nucleotide-binding</keyword>
<evidence type="ECO:0000256" key="6">
    <source>
        <dbReference type="ARBA" id="ARBA00022723"/>
    </source>
</evidence>
<dbReference type="PANTHER" id="PTHR10656">
    <property type="entry name" value="CELL FATE DETERMINING PROTEIN MAB21-RELATED"/>
    <property type="match status" value="1"/>
</dbReference>
<keyword evidence="5" id="KW-0548">Nucleotidyltransferase</keyword>
<evidence type="ECO:0000259" key="11">
    <source>
        <dbReference type="Pfam" id="PF13359"/>
    </source>
</evidence>
<feature type="domain" description="Mab-21-like nucleotidyltransferase" evidence="10">
    <location>
        <begin position="466"/>
        <end position="531"/>
    </location>
</feature>
<evidence type="ECO:0000256" key="9">
    <source>
        <dbReference type="ARBA" id="ARBA00022842"/>
    </source>
</evidence>
<dbReference type="Pfam" id="PF13359">
    <property type="entry name" value="DDE_Tnp_4"/>
    <property type="match status" value="1"/>
</dbReference>
<keyword evidence="6" id="KW-0479">Metal-binding</keyword>
<feature type="domain" description="Mab-21-like HhH/H2TH-like" evidence="12">
    <location>
        <begin position="539"/>
        <end position="627"/>
    </location>
</feature>
<keyword evidence="14" id="KW-1185">Reference proteome</keyword>
<dbReference type="GO" id="GO:0005524">
    <property type="term" value="F:ATP binding"/>
    <property type="evidence" value="ECO:0007669"/>
    <property type="project" value="UniProtKB-KW"/>
</dbReference>
<dbReference type="GO" id="GO:0016779">
    <property type="term" value="F:nucleotidyltransferase activity"/>
    <property type="evidence" value="ECO:0007669"/>
    <property type="project" value="UniProtKB-KW"/>
</dbReference>
<reference evidence="13" key="1">
    <citation type="submission" date="2020-04" db="EMBL/GenBank/DDBJ databases">
        <authorList>
            <person name="Alioto T."/>
            <person name="Alioto T."/>
            <person name="Gomez Garrido J."/>
        </authorList>
    </citation>
    <scope>NUCLEOTIDE SEQUENCE</scope>
    <source>
        <strain evidence="13">A484AB</strain>
    </source>
</reference>
<dbReference type="Pfam" id="PF03281">
    <property type="entry name" value="Mab-21"/>
    <property type="match status" value="1"/>
</dbReference>
<dbReference type="EMBL" id="CACRXK020014648">
    <property type="protein sequence ID" value="CAB4027185.1"/>
    <property type="molecule type" value="Genomic_DNA"/>
</dbReference>
<dbReference type="PANTHER" id="PTHR10656:SF42">
    <property type="entry name" value="CYCLIC GMP-AMP SYNTHASE-LIKE PROTEIN-RELATED"/>
    <property type="match status" value="1"/>
</dbReference>
<comment type="cofactor">
    <cofactor evidence="2">
        <name>a divalent metal cation</name>
        <dbReference type="ChEBI" id="CHEBI:60240"/>
    </cofactor>
</comment>
<dbReference type="Pfam" id="PF20266">
    <property type="entry name" value="Mab-21_C"/>
    <property type="match status" value="1"/>
</dbReference>
<accession>A0A6S7J579</accession>
<evidence type="ECO:0000256" key="3">
    <source>
        <dbReference type="ARBA" id="ARBA00008307"/>
    </source>
</evidence>
<keyword evidence="9" id="KW-0460">Magnesium</keyword>
<dbReference type="InterPro" id="IPR046906">
    <property type="entry name" value="Mab-21_HhH/H2TH-like"/>
</dbReference>
<keyword evidence="8" id="KW-0067">ATP-binding</keyword>
<dbReference type="InterPro" id="IPR046903">
    <property type="entry name" value="Mab-21-like_nuc_Trfase"/>
</dbReference>
<dbReference type="GO" id="GO:0046872">
    <property type="term" value="F:metal ion binding"/>
    <property type="evidence" value="ECO:0007669"/>
    <property type="project" value="UniProtKB-KW"/>
</dbReference>
<evidence type="ECO:0000256" key="8">
    <source>
        <dbReference type="ARBA" id="ARBA00022840"/>
    </source>
</evidence>
<evidence type="ECO:0000256" key="1">
    <source>
        <dbReference type="ARBA" id="ARBA00001946"/>
    </source>
</evidence>
<dbReference type="InterPro" id="IPR027806">
    <property type="entry name" value="HARBI1_dom"/>
</dbReference>
<comment type="cofactor">
    <cofactor evidence="1">
        <name>Mg(2+)</name>
        <dbReference type="ChEBI" id="CHEBI:18420"/>
    </cofactor>
</comment>
<keyword evidence="4" id="KW-0808">Transferase</keyword>
<sequence>MVDIGESGRQSDGGTFANSNIGQVITNDLCDIPDPCKLDRSTFIAPYVFVADDAFPLHYNIIKPYSHINLSLNEIIANYRICRARRTIENTFGIMAARFRIFRRPIVAKVSTVESITKACVALHNYLMKDRFSDGASRCCPVRFIDQEVHNRQRDGLWRTVVQADTGLQPVGRTGSNNYSRDAKLASGDFVIFPLLFEKLPVGYFISLANHRGSSTSSKRRELGMAYSTCDTNALRDAILRMWTPAVGAKSLYEVTVRNQQKINASFGHGNFYGRLMASRNIPMRPFFPNVQDYSDNQPPFEIAEEILSGSWSEGLFLYGHSKIKIPDMDYMLVLKNISFSKEDQLSGNLTLKEDTPFVYAYITDEDSVKMWNEFLADRKDVAGKRLSSRKLKQKLHQNYQKLPLISQSDNSNDVDDGAAMYINRVDYATPSLKAASKVLTNQFGRHFGNIIDFARELQNEIFTGSDIVLAISCEGWPCCAIEWINRDRIWPHRHVVQKITEDGFHIVPKRSTEGDFRLSFSCAETKLIENLTELQHKVLRSFKAAVKYYQDTWSPNIKEIITTYHLKTIAFWHFEKITQGSITKETVVTHLILLLQELAHALRIRELPMYFMPKVNLFENVENSEETIKIAEKIDRLAVEYPFLIIALENITCCFRQPLGLASFKMGEFTDFSSRLQKTGKSSGVQNPSEGMMQELFTCLDSMKGLRACLNPMTYMKSTPQNERTVPEQTDGTPMSTNNSTILQQFYLDTGELIDLD</sequence>
<gene>
    <name evidence="13" type="ORF">PACLA_8A019878</name>
</gene>
<dbReference type="AlphaFoldDB" id="A0A6S7J579"/>
<evidence type="ECO:0000259" key="10">
    <source>
        <dbReference type="Pfam" id="PF03281"/>
    </source>
</evidence>
<dbReference type="SMART" id="SM01265">
    <property type="entry name" value="Mab-21"/>
    <property type="match status" value="1"/>
</dbReference>
<evidence type="ECO:0000256" key="4">
    <source>
        <dbReference type="ARBA" id="ARBA00022679"/>
    </source>
</evidence>
<dbReference type="Gene3D" id="1.10.1410.40">
    <property type="match status" value="1"/>
</dbReference>
<dbReference type="OrthoDB" id="5988859at2759"/>
<evidence type="ECO:0000259" key="12">
    <source>
        <dbReference type="Pfam" id="PF20266"/>
    </source>
</evidence>
<evidence type="ECO:0000313" key="14">
    <source>
        <dbReference type="Proteomes" id="UP001152795"/>
    </source>
</evidence>
<evidence type="ECO:0000256" key="5">
    <source>
        <dbReference type="ARBA" id="ARBA00022695"/>
    </source>
</evidence>
<comment type="similarity">
    <text evidence="3">Belongs to the mab-21 family.</text>
</comment>
<evidence type="ECO:0000256" key="7">
    <source>
        <dbReference type="ARBA" id="ARBA00022741"/>
    </source>
</evidence>
<feature type="domain" description="DDE Tnp4" evidence="11">
    <location>
        <begin position="2"/>
        <end position="125"/>
    </location>
</feature>
<protein>
    <submittedName>
        <fullName evidence="13">Uncharacterized protein</fullName>
    </submittedName>
</protein>
<name>A0A6S7J579_PARCT</name>
<proteinExistence type="inferred from homology"/>
<comment type="caution">
    <text evidence="13">The sequence shown here is derived from an EMBL/GenBank/DDBJ whole genome shotgun (WGS) entry which is preliminary data.</text>
</comment>
<evidence type="ECO:0000313" key="13">
    <source>
        <dbReference type="EMBL" id="CAB4027185.1"/>
    </source>
</evidence>
<dbReference type="InterPro" id="IPR024810">
    <property type="entry name" value="MAB21L/cGLR"/>
</dbReference>
<dbReference type="Proteomes" id="UP001152795">
    <property type="component" value="Unassembled WGS sequence"/>
</dbReference>
<evidence type="ECO:0000256" key="2">
    <source>
        <dbReference type="ARBA" id="ARBA00001968"/>
    </source>
</evidence>
<organism evidence="13 14">
    <name type="scientific">Paramuricea clavata</name>
    <name type="common">Red gorgonian</name>
    <name type="synonym">Violescent sea-whip</name>
    <dbReference type="NCBI Taxonomy" id="317549"/>
    <lineage>
        <taxon>Eukaryota</taxon>
        <taxon>Metazoa</taxon>
        <taxon>Cnidaria</taxon>
        <taxon>Anthozoa</taxon>
        <taxon>Octocorallia</taxon>
        <taxon>Malacalcyonacea</taxon>
        <taxon>Plexauridae</taxon>
        <taxon>Paramuricea</taxon>
    </lineage>
</organism>